<evidence type="ECO:0000256" key="9">
    <source>
        <dbReference type="SAM" id="SignalP"/>
    </source>
</evidence>
<dbReference type="GO" id="GO:0032222">
    <property type="term" value="P:regulation of synaptic transmission, cholinergic"/>
    <property type="evidence" value="ECO:0007669"/>
    <property type="project" value="InterPro"/>
</dbReference>
<dbReference type="EMBL" id="HBUF01387149">
    <property type="protein sequence ID" value="CAG6732547.1"/>
    <property type="molecule type" value="Transcribed_RNA"/>
</dbReference>
<keyword evidence="6" id="KW-0472">Membrane</keyword>
<keyword evidence="2" id="KW-0336">GPI-anchor</keyword>
<dbReference type="Pfam" id="PF17064">
    <property type="entry name" value="QVR"/>
    <property type="match status" value="1"/>
</dbReference>
<dbReference type="GO" id="GO:0030431">
    <property type="term" value="P:sleep"/>
    <property type="evidence" value="ECO:0007669"/>
    <property type="project" value="InterPro"/>
</dbReference>
<name>A0A8D8SDN7_9HEMI</name>
<comment type="subcellular location">
    <subcellularLocation>
        <location evidence="1">Membrane</location>
        <topology evidence="1">Lipid-anchor</topology>
        <topology evidence="1">GPI-anchor</topology>
    </subcellularLocation>
</comment>
<keyword evidence="5" id="KW-1133">Transmembrane helix</keyword>
<keyword evidence="8" id="KW-0449">Lipoprotein</keyword>
<accession>A0A8D8SDN7</accession>
<dbReference type="EMBL" id="HBUF01040506">
    <property type="protein sequence ID" value="CAG6617973.1"/>
    <property type="molecule type" value="Transcribed_RNA"/>
</dbReference>
<evidence type="ECO:0000256" key="7">
    <source>
        <dbReference type="ARBA" id="ARBA00023180"/>
    </source>
</evidence>
<dbReference type="PANTHER" id="PTHR33562">
    <property type="entry name" value="ATILLA, ISOFORM B-RELATED-RELATED"/>
    <property type="match status" value="1"/>
</dbReference>
<dbReference type="EMBL" id="HBUF01387150">
    <property type="protein sequence ID" value="CAG6732548.1"/>
    <property type="molecule type" value="Transcribed_RNA"/>
</dbReference>
<reference evidence="10" key="1">
    <citation type="submission" date="2021-05" db="EMBL/GenBank/DDBJ databases">
        <authorList>
            <person name="Alioto T."/>
            <person name="Alioto T."/>
            <person name="Gomez Garrido J."/>
        </authorList>
    </citation>
    <scope>NUCLEOTIDE SEQUENCE</scope>
</reference>
<sequence>MDLSNLFVYCFGLIFIYLTKSGSAKLLCMSCSSTHRPGSPSYCQNSLDLSNVTYVECTYSDVRAFINSVNAAQSQLNNRFGNTLGYEPHNPPPQYACAKTVLDGNKAGEPPVVIRGCVEHKKEGQDACRRLREDSSTSGKFTLHHCEECDTDKCNGGSFATPSTLGAMLLSTLAVLCLSRV</sequence>
<dbReference type="EMBL" id="HBUF01040507">
    <property type="protein sequence ID" value="CAG6617974.1"/>
    <property type="molecule type" value="Transcribed_RNA"/>
</dbReference>
<protein>
    <recommendedName>
        <fullName evidence="11">Protein sleepless</fullName>
    </recommendedName>
</protein>
<dbReference type="EMBL" id="HBUF01552480">
    <property type="protein sequence ID" value="CAG6759396.1"/>
    <property type="molecule type" value="Transcribed_RNA"/>
</dbReference>
<evidence type="ECO:0000256" key="3">
    <source>
        <dbReference type="ARBA" id="ARBA00022692"/>
    </source>
</evidence>
<dbReference type="EMBL" id="HBUF01552478">
    <property type="protein sequence ID" value="CAG6759394.1"/>
    <property type="molecule type" value="Transcribed_RNA"/>
</dbReference>
<dbReference type="AlphaFoldDB" id="A0A8D8SDN7"/>
<feature type="chain" id="PRO_5036261972" description="Protein sleepless" evidence="9">
    <location>
        <begin position="25"/>
        <end position="181"/>
    </location>
</feature>
<evidence type="ECO:0000313" key="10">
    <source>
        <dbReference type="EMBL" id="CAG6667838.1"/>
    </source>
</evidence>
<dbReference type="InterPro" id="IPR050975">
    <property type="entry name" value="Sleep_regulator"/>
</dbReference>
<keyword evidence="3" id="KW-0812">Transmembrane</keyword>
<evidence type="ECO:0008006" key="11">
    <source>
        <dbReference type="Google" id="ProtNLM"/>
    </source>
</evidence>
<evidence type="ECO:0000256" key="1">
    <source>
        <dbReference type="ARBA" id="ARBA00004589"/>
    </source>
</evidence>
<keyword evidence="7" id="KW-0325">Glycoprotein</keyword>
<organism evidence="10">
    <name type="scientific">Cacopsylla melanoneura</name>
    <dbReference type="NCBI Taxonomy" id="428564"/>
    <lineage>
        <taxon>Eukaryota</taxon>
        <taxon>Metazoa</taxon>
        <taxon>Ecdysozoa</taxon>
        <taxon>Arthropoda</taxon>
        <taxon>Hexapoda</taxon>
        <taxon>Insecta</taxon>
        <taxon>Pterygota</taxon>
        <taxon>Neoptera</taxon>
        <taxon>Paraneoptera</taxon>
        <taxon>Hemiptera</taxon>
        <taxon>Sternorrhyncha</taxon>
        <taxon>Psylloidea</taxon>
        <taxon>Psyllidae</taxon>
        <taxon>Psyllinae</taxon>
        <taxon>Cacopsylla</taxon>
    </lineage>
</organism>
<dbReference type="EMBL" id="HBUF01217541">
    <property type="protein sequence ID" value="CAG6667838.1"/>
    <property type="molecule type" value="Transcribed_RNA"/>
</dbReference>
<dbReference type="EMBL" id="HBUF01217540">
    <property type="protein sequence ID" value="CAG6667837.1"/>
    <property type="molecule type" value="Transcribed_RNA"/>
</dbReference>
<feature type="signal peptide" evidence="9">
    <location>
        <begin position="1"/>
        <end position="24"/>
    </location>
</feature>
<evidence type="ECO:0000256" key="2">
    <source>
        <dbReference type="ARBA" id="ARBA00022622"/>
    </source>
</evidence>
<keyword evidence="4 9" id="KW-0732">Signal</keyword>
<evidence type="ECO:0000256" key="8">
    <source>
        <dbReference type="ARBA" id="ARBA00023288"/>
    </source>
</evidence>
<dbReference type="InterPro" id="IPR031424">
    <property type="entry name" value="QVR-like"/>
</dbReference>
<evidence type="ECO:0000256" key="4">
    <source>
        <dbReference type="ARBA" id="ARBA00022729"/>
    </source>
</evidence>
<dbReference type="GO" id="GO:0098552">
    <property type="term" value="C:side of membrane"/>
    <property type="evidence" value="ECO:0007669"/>
    <property type="project" value="UniProtKB-KW"/>
</dbReference>
<evidence type="ECO:0000256" key="5">
    <source>
        <dbReference type="ARBA" id="ARBA00022989"/>
    </source>
</evidence>
<evidence type="ECO:0000256" key="6">
    <source>
        <dbReference type="ARBA" id="ARBA00023136"/>
    </source>
</evidence>
<proteinExistence type="predicted"/>
<dbReference type="EMBL" id="HBUF01552479">
    <property type="protein sequence ID" value="CAG6759395.1"/>
    <property type="molecule type" value="Transcribed_RNA"/>
</dbReference>